<gene>
    <name evidence="2" type="ORF">O181_108056</name>
</gene>
<reference evidence="2" key="1">
    <citation type="submission" date="2021-03" db="EMBL/GenBank/DDBJ databases">
        <title>Draft genome sequence of rust myrtle Austropuccinia psidii MF-1, a brazilian biotype.</title>
        <authorList>
            <person name="Quecine M.C."/>
            <person name="Pachon D.M.R."/>
            <person name="Bonatelli M.L."/>
            <person name="Correr F.H."/>
            <person name="Franceschini L.M."/>
            <person name="Leite T.F."/>
            <person name="Margarido G.R.A."/>
            <person name="Almeida C.A."/>
            <person name="Ferrarezi J.A."/>
            <person name="Labate C.A."/>
        </authorList>
    </citation>
    <scope>NUCLEOTIDE SEQUENCE</scope>
    <source>
        <strain evidence="2">MF-1</strain>
    </source>
</reference>
<accession>A0A9Q3PPN5</accession>
<evidence type="ECO:0000313" key="2">
    <source>
        <dbReference type="EMBL" id="MBW0568341.1"/>
    </source>
</evidence>
<evidence type="ECO:0000313" key="3">
    <source>
        <dbReference type="Proteomes" id="UP000765509"/>
    </source>
</evidence>
<dbReference type="AlphaFoldDB" id="A0A9Q3PPN5"/>
<dbReference type="Proteomes" id="UP000765509">
    <property type="component" value="Unassembled WGS sequence"/>
</dbReference>
<feature type="compositionally biased region" description="Polar residues" evidence="1">
    <location>
        <begin position="58"/>
        <end position="70"/>
    </location>
</feature>
<keyword evidence="3" id="KW-1185">Reference proteome</keyword>
<protein>
    <submittedName>
        <fullName evidence="2">Uncharacterized protein</fullName>
    </submittedName>
</protein>
<evidence type="ECO:0000256" key="1">
    <source>
        <dbReference type="SAM" id="MobiDB-lite"/>
    </source>
</evidence>
<sequence>MSTQENPSHQPPISSMQVNHYEAVISKLSDELDNLKATISTMASQSNMPKGKGKMEQSAPSKLSKATTRKASPVKRFHLKQLPNNPDKDHLHHLRS</sequence>
<proteinExistence type="predicted"/>
<comment type="caution">
    <text evidence="2">The sequence shown here is derived from an EMBL/GenBank/DDBJ whole genome shotgun (WGS) entry which is preliminary data.</text>
</comment>
<name>A0A9Q3PPN5_9BASI</name>
<feature type="region of interest" description="Disordered" evidence="1">
    <location>
        <begin position="41"/>
        <end position="96"/>
    </location>
</feature>
<dbReference type="EMBL" id="AVOT02082455">
    <property type="protein sequence ID" value="MBW0568341.1"/>
    <property type="molecule type" value="Genomic_DNA"/>
</dbReference>
<organism evidence="2 3">
    <name type="scientific">Austropuccinia psidii MF-1</name>
    <dbReference type="NCBI Taxonomy" id="1389203"/>
    <lineage>
        <taxon>Eukaryota</taxon>
        <taxon>Fungi</taxon>
        <taxon>Dikarya</taxon>
        <taxon>Basidiomycota</taxon>
        <taxon>Pucciniomycotina</taxon>
        <taxon>Pucciniomycetes</taxon>
        <taxon>Pucciniales</taxon>
        <taxon>Sphaerophragmiaceae</taxon>
        <taxon>Austropuccinia</taxon>
    </lineage>
</organism>